<sequence>MSSATGRLDSATSWVERATAKTEEYDEKEGKDKPDDSEVRAAARNATDAKSAQAGAQRAVDNAEAGLEAAKKMAADAKKMREDAASSRAARSPCTGPRTAGPCGSSRTVTRGPVSA</sequence>
<evidence type="ECO:0000313" key="2">
    <source>
        <dbReference type="EMBL" id="GAA1506402.1"/>
    </source>
</evidence>
<feature type="region of interest" description="Disordered" evidence="1">
    <location>
        <begin position="73"/>
        <end position="116"/>
    </location>
</feature>
<feature type="compositionally biased region" description="Polar residues" evidence="1">
    <location>
        <begin position="1"/>
        <end position="13"/>
    </location>
</feature>
<feature type="compositionally biased region" description="Basic and acidic residues" evidence="1">
    <location>
        <begin position="73"/>
        <end position="85"/>
    </location>
</feature>
<feature type="region of interest" description="Disordered" evidence="1">
    <location>
        <begin position="1"/>
        <end position="61"/>
    </location>
</feature>
<organism evidence="2 3">
    <name type="scientific">Streptomyces synnematoformans</name>
    <dbReference type="NCBI Taxonomy" id="415721"/>
    <lineage>
        <taxon>Bacteria</taxon>
        <taxon>Bacillati</taxon>
        <taxon>Actinomycetota</taxon>
        <taxon>Actinomycetes</taxon>
        <taxon>Kitasatosporales</taxon>
        <taxon>Streptomycetaceae</taxon>
        <taxon>Streptomyces</taxon>
    </lineage>
</organism>
<protein>
    <submittedName>
        <fullName evidence="2">Uncharacterized protein</fullName>
    </submittedName>
</protein>
<evidence type="ECO:0000313" key="3">
    <source>
        <dbReference type="Proteomes" id="UP001500443"/>
    </source>
</evidence>
<gene>
    <name evidence="2" type="ORF">GCM10009802_62500</name>
</gene>
<feature type="compositionally biased region" description="Basic and acidic residues" evidence="1">
    <location>
        <begin position="18"/>
        <end position="41"/>
    </location>
</feature>
<dbReference type="EMBL" id="BAAAPF010000393">
    <property type="protein sequence ID" value="GAA1506402.1"/>
    <property type="molecule type" value="Genomic_DNA"/>
</dbReference>
<name>A0ABN1ZWU2_9ACTN</name>
<keyword evidence="3" id="KW-1185">Reference proteome</keyword>
<comment type="caution">
    <text evidence="2">The sequence shown here is derived from an EMBL/GenBank/DDBJ whole genome shotgun (WGS) entry which is preliminary data.</text>
</comment>
<proteinExistence type="predicted"/>
<reference evidence="2 3" key="1">
    <citation type="journal article" date="2019" name="Int. J. Syst. Evol. Microbiol.">
        <title>The Global Catalogue of Microorganisms (GCM) 10K type strain sequencing project: providing services to taxonomists for standard genome sequencing and annotation.</title>
        <authorList>
            <consortium name="The Broad Institute Genomics Platform"/>
            <consortium name="The Broad Institute Genome Sequencing Center for Infectious Disease"/>
            <person name="Wu L."/>
            <person name="Ma J."/>
        </authorList>
    </citation>
    <scope>NUCLEOTIDE SEQUENCE [LARGE SCALE GENOMIC DNA]</scope>
    <source>
        <strain evidence="2 3">JCM 15481</strain>
    </source>
</reference>
<accession>A0ABN1ZWU2</accession>
<dbReference type="RefSeq" id="WP_344294825.1">
    <property type="nucleotide sequence ID" value="NZ_BAAAPF010000393.1"/>
</dbReference>
<evidence type="ECO:0000256" key="1">
    <source>
        <dbReference type="SAM" id="MobiDB-lite"/>
    </source>
</evidence>
<dbReference type="Proteomes" id="UP001500443">
    <property type="component" value="Unassembled WGS sequence"/>
</dbReference>